<dbReference type="GO" id="GO:0015648">
    <property type="term" value="F:lipid-linked peptidoglycan transporter activity"/>
    <property type="evidence" value="ECO:0007669"/>
    <property type="project" value="TreeGrafter"/>
</dbReference>
<dbReference type="AlphaFoldDB" id="A0AAE9XRE8"/>
<dbReference type="GO" id="GO:0009252">
    <property type="term" value="P:peptidoglycan biosynthetic process"/>
    <property type="evidence" value="ECO:0007669"/>
    <property type="project" value="UniProtKB-UniRule"/>
</dbReference>
<comment type="function">
    <text evidence="11">Peptidoglycan polymerase that is essential for cell wall elongation.</text>
</comment>
<keyword evidence="5 11" id="KW-0812">Transmembrane</keyword>
<gene>
    <name evidence="11 12" type="primary">rodA</name>
    <name evidence="11" type="synonym">mrdB</name>
    <name evidence="12" type="ORF">PH603_13480</name>
</gene>
<dbReference type="PROSITE" id="PS00428">
    <property type="entry name" value="FTSW_RODA_SPOVE"/>
    <property type="match status" value="1"/>
</dbReference>
<comment type="subcellular location">
    <subcellularLocation>
        <location evidence="11">Cell inner membrane</location>
        <topology evidence="11">Multi-pass membrane protein</topology>
    </subcellularLocation>
    <subcellularLocation>
        <location evidence="1">Membrane</location>
        <topology evidence="1">Multi-pass membrane protein</topology>
    </subcellularLocation>
</comment>
<dbReference type="InterPro" id="IPR001182">
    <property type="entry name" value="FtsW/RodA"/>
</dbReference>
<evidence type="ECO:0000256" key="10">
    <source>
        <dbReference type="ARBA" id="ARBA00023316"/>
    </source>
</evidence>
<evidence type="ECO:0000256" key="8">
    <source>
        <dbReference type="ARBA" id="ARBA00022989"/>
    </source>
</evidence>
<feature type="transmembrane region" description="Helical" evidence="11">
    <location>
        <begin position="148"/>
        <end position="167"/>
    </location>
</feature>
<keyword evidence="2 11" id="KW-1003">Cell membrane</keyword>
<accession>A0AAE9XRE8</accession>
<evidence type="ECO:0000256" key="7">
    <source>
        <dbReference type="ARBA" id="ARBA00022984"/>
    </source>
</evidence>
<feature type="transmembrane region" description="Helical" evidence="11">
    <location>
        <begin position="282"/>
        <end position="303"/>
    </location>
</feature>
<dbReference type="InterPro" id="IPR018365">
    <property type="entry name" value="Cell_cycle_FtsW-rel_CS"/>
</dbReference>
<dbReference type="KEGG" id="gso:PH603_13480"/>
<feature type="transmembrane region" description="Helical" evidence="11">
    <location>
        <begin position="62"/>
        <end position="80"/>
    </location>
</feature>
<dbReference type="Pfam" id="PF01098">
    <property type="entry name" value="FTSW_RODA_SPOVE"/>
    <property type="match status" value="1"/>
</dbReference>
<feature type="transmembrane region" description="Helical" evidence="11">
    <location>
        <begin position="87"/>
        <end position="107"/>
    </location>
</feature>
<sequence length="385" mass="41512">MRGASRMFGPSRVNKSLWQRLRGLSWSMVLVNLAIACIGFAILYSVAGGSLDPWASTQMKRFGILFIAMIVIAVVDIRVWMALSYPAWFTCLIMLLAVEIAGAVGMGGQRWLDIGPMRVQPSELMKIAVVMALARYFHGRDFYQSRRLTSLIIPAMLILIPAALVVIQPDLGTGITIVGGGVAILFLAGLPAWIFWSAGIAVAAAVPIGWQFLHDYQKNRVLTFLNPESDPLGAGYQITQSKIALGSGGLTGKGFLEGTQSQLNFLPEMKTDFIYTVLAEEFGLIGGLILLSLYMVVLTYGLLTGIGSRSQYGRLLAVGLSCTLYFYVLINVGMVMGLLPVVGVPLPMVSYGGSAMMTWLIAYGLILSAALHRHVNLAPKGSGLA</sequence>
<dbReference type="GO" id="GO:0008360">
    <property type="term" value="P:regulation of cell shape"/>
    <property type="evidence" value="ECO:0007669"/>
    <property type="project" value="UniProtKB-KW"/>
</dbReference>
<dbReference type="NCBIfam" id="TIGR02210">
    <property type="entry name" value="rodA_shape"/>
    <property type="match status" value="1"/>
</dbReference>
<dbReference type="EC" id="2.4.99.28" evidence="11"/>
<evidence type="ECO:0000256" key="4">
    <source>
        <dbReference type="ARBA" id="ARBA00022679"/>
    </source>
</evidence>
<evidence type="ECO:0000256" key="9">
    <source>
        <dbReference type="ARBA" id="ARBA00023136"/>
    </source>
</evidence>
<feature type="transmembrane region" description="Helical" evidence="11">
    <location>
        <begin position="351"/>
        <end position="371"/>
    </location>
</feature>
<evidence type="ECO:0000256" key="2">
    <source>
        <dbReference type="ARBA" id="ARBA00022475"/>
    </source>
</evidence>
<dbReference type="GO" id="GO:0032153">
    <property type="term" value="C:cell division site"/>
    <property type="evidence" value="ECO:0007669"/>
    <property type="project" value="TreeGrafter"/>
</dbReference>
<evidence type="ECO:0000256" key="6">
    <source>
        <dbReference type="ARBA" id="ARBA00022960"/>
    </source>
</evidence>
<comment type="catalytic activity">
    <reaction evidence="11">
        <text>[GlcNAc-(1-&gt;4)-Mur2Ac(oyl-L-Ala-gamma-D-Glu-L-Lys-D-Ala-D-Ala)](n)-di-trans,octa-cis-undecaprenyl diphosphate + beta-D-GlcNAc-(1-&gt;4)-Mur2Ac(oyl-L-Ala-gamma-D-Glu-L-Lys-D-Ala-D-Ala)-di-trans,octa-cis-undecaprenyl diphosphate = [GlcNAc-(1-&gt;4)-Mur2Ac(oyl-L-Ala-gamma-D-Glu-L-Lys-D-Ala-D-Ala)](n+1)-di-trans,octa-cis-undecaprenyl diphosphate + di-trans,octa-cis-undecaprenyl diphosphate + H(+)</text>
        <dbReference type="Rhea" id="RHEA:23708"/>
        <dbReference type="Rhea" id="RHEA-COMP:9602"/>
        <dbReference type="Rhea" id="RHEA-COMP:9603"/>
        <dbReference type="ChEBI" id="CHEBI:15378"/>
        <dbReference type="ChEBI" id="CHEBI:58405"/>
        <dbReference type="ChEBI" id="CHEBI:60033"/>
        <dbReference type="ChEBI" id="CHEBI:78435"/>
        <dbReference type="EC" id="2.4.99.28"/>
    </reaction>
</comment>
<dbReference type="EMBL" id="CP116805">
    <property type="protein sequence ID" value="WCL53545.1"/>
    <property type="molecule type" value="Genomic_DNA"/>
</dbReference>
<comment type="similarity">
    <text evidence="11">Belongs to the SEDS family. MrdB/RodA subfamily.</text>
</comment>
<dbReference type="GO" id="GO:0071555">
    <property type="term" value="P:cell wall organization"/>
    <property type="evidence" value="ECO:0007669"/>
    <property type="project" value="UniProtKB-KW"/>
</dbReference>
<keyword evidence="6 11" id="KW-0133">Cell shape</keyword>
<reference evidence="12" key="1">
    <citation type="submission" date="2023-01" db="EMBL/GenBank/DDBJ databases">
        <title>The genome sequence of Kordiimonadaceae bacterium 6D33.</title>
        <authorList>
            <person name="Liu Y."/>
        </authorList>
    </citation>
    <scope>NUCLEOTIDE SEQUENCE</scope>
    <source>
        <strain evidence="12">6D33</strain>
    </source>
</reference>
<dbReference type="PANTHER" id="PTHR30474:SF1">
    <property type="entry name" value="PEPTIDOGLYCAN GLYCOSYLTRANSFERASE MRDB"/>
    <property type="match status" value="1"/>
</dbReference>
<dbReference type="RefSeq" id="WP_289503057.1">
    <property type="nucleotide sequence ID" value="NZ_CP116805.1"/>
</dbReference>
<keyword evidence="10 11" id="KW-0961">Cell wall biogenesis/degradation</keyword>
<dbReference type="GO" id="GO:0008955">
    <property type="term" value="F:peptidoglycan glycosyltransferase activity"/>
    <property type="evidence" value="ECO:0007669"/>
    <property type="project" value="UniProtKB-UniRule"/>
</dbReference>
<keyword evidence="13" id="KW-1185">Reference proteome</keyword>
<protein>
    <recommendedName>
        <fullName evidence="11">Peptidoglycan glycosyltransferase MrdB</fullName>
        <shortName evidence="11">PGT</shortName>
        <ecNumber evidence="11">2.4.99.28</ecNumber>
    </recommendedName>
    <alternativeName>
        <fullName evidence="11">Cell elongation protein RodA</fullName>
    </alternativeName>
    <alternativeName>
        <fullName evidence="11">Cell wall polymerase</fullName>
    </alternativeName>
    <alternativeName>
        <fullName evidence="11">Peptidoglycan polymerase</fullName>
        <shortName evidence="11">PG polymerase</shortName>
    </alternativeName>
</protein>
<feature type="transmembrane region" description="Helical" evidence="11">
    <location>
        <begin position="195"/>
        <end position="213"/>
    </location>
</feature>
<proteinExistence type="inferred from homology"/>
<evidence type="ECO:0000313" key="12">
    <source>
        <dbReference type="EMBL" id="WCL53545.1"/>
    </source>
</evidence>
<keyword evidence="8 11" id="KW-1133">Transmembrane helix</keyword>
<feature type="transmembrane region" description="Helical" evidence="11">
    <location>
        <begin position="315"/>
        <end position="339"/>
    </location>
</feature>
<comment type="pathway">
    <text evidence="11">Cell wall biogenesis; peptidoglycan biosynthesis.</text>
</comment>
<name>A0AAE9XRE8_9PROT</name>
<keyword evidence="7 11" id="KW-0573">Peptidoglycan synthesis</keyword>
<keyword evidence="4 11" id="KW-0808">Transferase</keyword>
<evidence type="ECO:0000256" key="1">
    <source>
        <dbReference type="ARBA" id="ARBA00004141"/>
    </source>
</evidence>
<dbReference type="GO" id="GO:0005886">
    <property type="term" value="C:plasma membrane"/>
    <property type="evidence" value="ECO:0007669"/>
    <property type="project" value="UniProtKB-SubCell"/>
</dbReference>
<dbReference type="HAMAP" id="MF_02079">
    <property type="entry name" value="PGT_RodA"/>
    <property type="match status" value="1"/>
</dbReference>
<keyword evidence="11" id="KW-0997">Cell inner membrane</keyword>
<dbReference type="Proteomes" id="UP001217500">
    <property type="component" value="Chromosome"/>
</dbReference>
<organism evidence="12 13">
    <name type="scientific">Gimibacter soli</name>
    <dbReference type="NCBI Taxonomy" id="3024400"/>
    <lineage>
        <taxon>Bacteria</taxon>
        <taxon>Pseudomonadati</taxon>
        <taxon>Pseudomonadota</taxon>
        <taxon>Alphaproteobacteria</taxon>
        <taxon>Kordiimonadales</taxon>
        <taxon>Temperatibacteraceae</taxon>
        <taxon>Gimibacter</taxon>
    </lineage>
</organism>
<evidence type="ECO:0000256" key="11">
    <source>
        <dbReference type="HAMAP-Rule" id="MF_02079"/>
    </source>
</evidence>
<evidence type="ECO:0000256" key="3">
    <source>
        <dbReference type="ARBA" id="ARBA00022676"/>
    </source>
</evidence>
<keyword evidence="9 11" id="KW-0472">Membrane</keyword>
<feature type="transmembrane region" description="Helical" evidence="11">
    <location>
        <begin position="21"/>
        <end position="42"/>
    </location>
</feature>
<dbReference type="InterPro" id="IPR011923">
    <property type="entry name" value="RodA/MrdB"/>
</dbReference>
<dbReference type="GO" id="GO:0051301">
    <property type="term" value="P:cell division"/>
    <property type="evidence" value="ECO:0007669"/>
    <property type="project" value="InterPro"/>
</dbReference>
<dbReference type="PANTHER" id="PTHR30474">
    <property type="entry name" value="CELL CYCLE PROTEIN"/>
    <property type="match status" value="1"/>
</dbReference>
<evidence type="ECO:0000256" key="5">
    <source>
        <dbReference type="ARBA" id="ARBA00022692"/>
    </source>
</evidence>
<evidence type="ECO:0000313" key="13">
    <source>
        <dbReference type="Proteomes" id="UP001217500"/>
    </source>
</evidence>
<keyword evidence="3 11" id="KW-0328">Glycosyltransferase</keyword>
<feature type="transmembrane region" description="Helical" evidence="11">
    <location>
        <begin position="173"/>
        <end position="190"/>
    </location>
</feature>